<gene>
    <name evidence="2" type="ORF">HU668_23795</name>
</gene>
<dbReference type="Proteomes" id="UP000566985">
    <property type="component" value="Unassembled WGS sequence"/>
</dbReference>
<evidence type="ECO:0000313" key="3">
    <source>
        <dbReference type="Proteomes" id="UP000566985"/>
    </source>
</evidence>
<protein>
    <submittedName>
        <fullName evidence="2">Uncharacterized protein</fullName>
    </submittedName>
</protein>
<name>A0A7Y6NJ31_9GAMM</name>
<feature type="transmembrane region" description="Helical" evidence="1">
    <location>
        <begin position="82"/>
        <end position="104"/>
    </location>
</feature>
<accession>A0A7Y6NJ31</accession>
<feature type="transmembrane region" description="Helical" evidence="1">
    <location>
        <begin position="23"/>
        <end position="40"/>
    </location>
</feature>
<reference evidence="2 3" key="1">
    <citation type="submission" date="2020-05" db="EMBL/GenBank/DDBJ databases">
        <title>Whole Genome Sequences of Enterobacteriales Associated with the International Space Station.</title>
        <authorList>
            <person name="Bharadwaj A."/>
            <person name="Daudu R."/>
            <person name="Singh N."/>
            <person name="Wood J."/>
            <person name="Debieu M."/>
            <person name="Mason C."/>
            <person name="Wang C."/>
            <person name="Venkateswaran K."/>
        </authorList>
    </citation>
    <scope>NUCLEOTIDE SEQUENCE [LARGE SCALE GENOMIC DNA]</scope>
    <source>
        <strain evidence="2 3">IF5SW-B1</strain>
    </source>
</reference>
<dbReference type="EMBL" id="JABWPM010000061">
    <property type="protein sequence ID" value="NUY99444.1"/>
    <property type="molecule type" value="Genomic_DNA"/>
</dbReference>
<evidence type="ECO:0000256" key="1">
    <source>
        <dbReference type="SAM" id="Phobius"/>
    </source>
</evidence>
<dbReference type="RefSeq" id="WP_164092237.1">
    <property type="nucleotide sequence ID" value="NZ_JABWPE010000063.1"/>
</dbReference>
<dbReference type="GeneID" id="57348245"/>
<keyword evidence="1" id="KW-0812">Transmembrane</keyword>
<evidence type="ECO:0000313" key="2">
    <source>
        <dbReference type="EMBL" id="NUY99444.1"/>
    </source>
</evidence>
<sequence length="159" mass="18016">MDSQLAVQFVQPYIPLNAGSHTIFRRCGVAVFFLAAWIRAADRDKMPKKNVTDHRTGARMNRSDRGKKVSMKGESYAVNKKTVLALIGVYLLPILGALTFVNGVSRLLVTVWMYVTDAYDLVHGARELCLALAWITLPFICYGYLLECQKMLKRYRLPD</sequence>
<feature type="transmembrane region" description="Helical" evidence="1">
    <location>
        <begin position="124"/>
        <end position="146"/>
    </location>
</feature>
<organism evidence="2 3">
    <name type="scientific">Pantoea brenneri</name>
    <dbReference type="NCBI Taxonomy" id="472694"/>
    <lineage>
        <taxon>Bacteria</taxon>
        <taxon>Pseudomonadati</taxon>
        <taxon>Pseudomonadota</taxon>
        <taxon>Gammaproteobacteria</taxon>
        <taxon>Enterobacterales</taxon>
        <taxon>Erwiniaceae</taxon>
        <taxon>Pantoea</taxon>
    </lineage>
</organism>
<dbReference type="AlphaFoldDB" id="A0A7Y6NJ31"/>
<keyword evidence="1" id="KW-0472">Membrane</keyword>
<proteinExistence type="predicted"/>
<keyword evidence="1" id="KW-1133">Transmembrane helix</keyword>
<comment type="caution">
    <text evidence="2">The sequence shown here is derived from an EMBL/GenBank/DDBJ whole genome shotgun (WGS) entry which is preliminary data.</text>
</comment>